<feature type="transmembrane region" description="Helical" evidence="1">
    <location>
        <begin position="20"/>
        <end position="36"/>
    </location>
</feature>
<protein>
    <recommendedName>
        <fullName evidence="4">Sulfatase N-terminal domain-containing protein</fullName>
    </recommendedName>
</protein>
<reference evidence="2 3" key="1">
    <citation type="journal article" date="2016" name="Nat. Commun.">
        <title>Thousands of microbial genomes shed light on interconnected biogeochemical processes in an aquifer system.</title>
        <authorList>
            <person name="Anantharaman K."/>
            <person name="Brown C.T."/>
            <person name="Hug L.A."/>
            <person name="Sharon I."/>
            <person name="Castelle C.J."/>
            <person name="Probst A.J."/>
            <person name="Thomas B.C."/>
            <person name="Singh A."/>
            <person name="Wilkins M.J."/>
            <person name="Karaoz U."/>
            <person name="Brodie E.L."/>
            <person name="Williams K.H."/>
            <person name="Hubbard S.S."/>
            <person name="Banfield J.F."/>
        </authorList>
    </citation>
    <scope>NUCLEOTIDE SEQUENCE [LARGE SCALE GENOMIC DNA]</scope>
</reference>
<evidence type="ECO:0008006" key="4">
    <source>
        <dbReference type="Google" id="ProtNLM"/>
    </source>
</evidence>
<organism evidence="2 3">
    <name type="scientific">Candidatus Taylorbacteria bacterium RIFCSPHIGHO2_01_FULL_51_15</name>
    <dbReference type="NCBI Taxonomy" id="1802304"/>
    <lineage>
        <taxon>Bacteria</taxon>
        <taxon>Candidatus Tayloriibacteriota</taxon>
    </lineage>
</organism>
<evidence type="ECO:0000313" key="2">
    <source>
        <dbReference type="EMBL" id="OHA20366.1"/>
    </source>
</evidence>
<dbReference type="SUPFAM" id="SSF53649">
    <property type="entry name" value="Alkaline phosphatase-like"/>
    <property type="match status" value="1"/>
</dbReference>
<keyword evidence="1" id="KW-1133">Transmembrane helix</keyword>
<name>A0A1G2M8Y1_9BACT</name>
<feature type="transmembrane region" description="Helical" evidence="1">
    <location>
        <begin position="48"/>
        <end position="70"/>
    </location>
</feature>
<dbReference type="Gene3D" id="3.40.720.10">
    <property type="entry name" value="Alkaline Phosphatase, subunit A"/>
    <property type="match status" value="1"/>
</dbReference>
<evidence type="ECO:0000313" key="3">
    <source>
        <dbReference type="Proteomes" id="UP000178121"/>
    </source>
</evidence>
<dbReference type="AlphaFoldDB" id="A0A1G2M8Y1"/>
<keyword evidence="1" id="KW-0472">Membrane</keyword>
<accession>A0A1G2M8Y1</accession>
<sequence>MEQESPQAVPTFARKFDKLALFHPVFLAVYLMLFLFSYNKEQLQFGNIILPLLLTLLFVGGVYLVTFAFIKHKQTSALIASLSLIFFFAYGTAYAPIEYLKIGDVIVGRFRYFFPAWSLLFLLIAYGIVRMRSYTKIATKFIAVVGLTLLLFPVIDIAAFTLRNNDEVSHTFTGLKSGEETIAESPDIYYLILDQYAHAETLKAAGFDNTSFINALEDRGFMVRKRSATNYPLTSTSLTSSLNMRYIEGERELEDAGRQAFRAIRDNAAQRFLKNRGYTTIHFDTGVSITEYNEFADVNISCGRVSELWALIIRMTPLKILDRRYRIVDGDHRGRILCQFERLAEVPFMEGEIPKFVFAHIVSPHAPFVFGPNGENVDTSFLGVDVEQPGGEKLYLEQLQYLNTLVLDTVTKIQERSKRPPVIIIHSDHGSSSRPREVWDNPTDEFLNERMRNFMALYAPTVDREIFAKKVTTPVNIFRFIFNEYFDANFPLLEERSYFASIKKPFIFTDVTDRLEFASPDVFPPSKR</sequence>
<dbReference type="Proteomes" id="UP000178121">
    <property type="component" value="Unassembled WGS sequence"/>
</dbReference>
<dbReference type="InterPro" id="IPR017850">
    <property type="entry name" value="Alkaline_phosphatase_core_sf"/>
</dbReference>
<dbReference type="EMBL" id="MHRI01000030">
    <property type="protein sequence ID" value="OHA20366.1"/>
    <property type="molecule type" value="Genomic_DNA"/>
</dbReference>
<gene>
    <name evidence="2" type="ORF">A2849_01150</name>
</gene>
<comment type="caution">
    <text evidence="2">The sequence shown here is derived from an EMBL/GenBank/DDBJ whole genome shotgun (WGS) entry which is preliminary data.</text>
</comment>
<keyword evidence="1" id="KW-0812">Transmembrane</keyword>
<feature type="transmembrane region" description="Helical" evidence="1">
    <location>
        <begin position="109"/>
        <end position="129"/>
    </location>
</feature>
<feature type="transmembrane region" description="Helical" evidence="1">
    <location>
        <begin position="141"/>
        <end position="162"/>
    </location>
</feature>
<evidence type="ECO:0000256" key="1">
    <source>
        <dbReference type="SAM" id="Phobius"/>
    </source>
</evidence>
<proteinExistence type="predicted"/>
<feature type="transmembrane region" description="Helical" evidence="1">
    <location>
        <begin position="77"/>
        <end position="97"/>
    </location>
</feature>